<keyword evidence="2" id="KW-0238">DNA-binding</keyword>
<protein>
    <submittedName>
        <fullName evidence="2">Homeobox-leucine zipper protein PROTODERMAL FACTOR 2-like</fullName>
    </submittedName>
</protein>
<evidence type="ECO:0000313" key="3">
    <source>
        <dbReference type="Proteomes" id="UP000265520"/>
    </source>
</evidence>
<dbReference type="PANTHER" id="PTHR45654">
    <property type="entry name" value="HOMEOBOX-LEUCINE ZIPPER PROTEIN MERISTEM L1"/>
    <property type="match status" value="1"/>
</dbReference>
<feature type="non-terminal residue" evidence="2">
    <location>
        <position position="1"/>
    </location>
</feature>
<dbReference type="Pfam" id="PF25797">
    <property type="entry name" value="PDF2_C"/>
    <property type="match status" value="1"/>
</dbReference>
<feature type="domain" description="HD-Zip IV C-terminal" evidence="1">
    <location>
        <begin position="3"/>
        <end position="114"/>
    </location>
</feature>
<dbReference type="InterPro" id="IPR057993">
    <property type="entry name" value="HD-Zip_IV_C"/>
</dbReference>
<organism evidence="2 3">
    <name type="scientific">Trifolium medium</name>
    <dbReference type="NCBI Taxonomy" id="97028"/>
    <lineage>
        <taxon>Eukaryota</taxon>
        <taxon>Viridiplantae</taxon>
        <taxon>Streptophyta</taxon>
        <taxon>Embryophyta</taxon>
        <taxon>Tracheophyta</taxon>
        <taxon>Spermatophyta</taxon>
        <taxon>Magnoliopsida</taxon>
        <taxon>eudicotyledons</taxon>
        <taxon>Gunneridae</taxon>
        <taxon>Pentapetalae</taxon>
        <taxon>rosids</taxon>
        <taxon>fabids</taxon>
        <taxon>Fabales</taxon>
        <taxon>Fabaceae</taxon>
        <taxon>Papilionoideae</taxon>
        <taxon>50 kb inversion clade</taxon>
        <taxon>NPAAA clade</taxon>
        <taxon>Hologalegina</taxon>
        <taxon>IRL clade</taxon>
        <taxon>Trifolieae</taxon>
        <taxon>Trifolium</taxon>
    </lineage>
</organism>
<dbReference type="PANTHER" id="PTHR45654:SF48">
    <property type="entry name" value="START DOMAIN-CONTAINING PROTEIN"/>
    <property type="match status" value="1"/>
</dbReference>
<dbReference type="Proteomes" id="UP000265520">
    <property type="component" value="Unassembled WGS sequence"/>
</dbReference>
<accession>A0A392MJH5</accession>
<evidence type="ECO:0000259" key="1">
    <source>
        <dbReference type="Pfam" id="PF25797"/>
    </source>
</evidence>
<keyword evidence="3" id="KW-1185">Reference proteome</keyword>
<gene>
    <name evidence="2" type="ORF">A2U01_0008075</name>
</gene>
<proteinExistence type="predicted"/>
<sequence length="138" mass="14993">NSKDKTEIFYLQESYADSSASYVIYAPLDESALAYLAKGSNPDNVIAYPSGFAIIPGGLHRNGDQSNGNESLLTISFHLLDKAITNVAGIPPESVQTIYGIITETVNAIKDALSYHARHNNWAQDELKNGLTTKNFSV</sequence>
<dbReference type="InterPro" id="IPR042160">
    <property type="entry name" value="HD-Zip_IV"/>
</dbReference>
<reference evidence="2 3" key="1">
    <citation type="journal article" date="2018" name="Front. Plant Sci.">
        <title>Red Clover (Trifolium pratense) and Zigzag Clover (T. medium) - A Picture of Genomic Similarities and Differences.</title>
        <authorList>
            <person name="Dluhosova J."/>
            <person name="Istvanek J."/>
            <person name="Nedelnik J."/>
            <person name="Repkova J."/>
        </authorList>
    </citation>
    <scope>NUCLEOTIDE SEQUENCE [LARGE SCALE GENOMIC DNA]</scope>
    <source>
        <strain evidence="3">cv. 10/8</strain>
        <tissue evidence="2">Leaf</tissue>
    </source>
</reference>
<keyword evidence="2" id="KW-0371">Homeobox</keyword>
<dbReference type="EMBL" id="LXQA010011747">
    <property type="protein sequence ID" value="MCH87209.1"/>
    <property type="molecule type" value="Genomic_DNA"/>
</dbReference>
<name>A0A392MJH5_9FABA</name>
<comment type="caution">
    <text evidence="2">The sequence shown here is derived from an EMBL/GenBank/DDBJ whole genome shotgun (WGS) entry which is preliminary data.</text>
</comment>
<dbReference type="AlphaFoldDB" id="A0A392MJH5"/>
<dbReference type="GO" id="GO:0003677">
    <property type="term" value="F:DNA binding"/>
    <property type="evidence" value="ECO:0007669"/>
    <property type="project" value="UniProtKB-KW"/>
</dbReference>
<evidence type="ECO:0000313" key="2">
    <source>
        <dbReference type="EMBL" id="MCH87209.1"/>
    </source>
</evidence>